<dbReference type="HOGENOM" id="CLU_018394_3_1_1"/>
<sequence length="528" mass="56779">MPPTVASSSQQAPRLESHVSPDVFLHVPTSVARLKTGGAARKIRHETTDSGTTATATSMSLNLVFFITGNPGLIGYYHPFLAGLARALDGKDKDDEQRERSRGGGAVPVLAGFSLGGFEVEDWDRDCDSRAVTAEGQSASGRHESLRDLLFPASAALSPSSCREKIHTLAEQVALCYARLENLVGRIRLHFAEELAGSRRKGAGGGGGGGDAPGASGMDAPDVEIDVTLIGHSVGAYIALELVRLCHERARNERPSLSLSPSQLSPGSASSAPATAASTSTTTDTTTTAAAPAPSPARWHIDSSILLTPTIQDLYLSPSGRMASLLLTYTPFMPGLAHGLVQNVLVNWLPGSWIEALVQRATGMRVGSHGLATTLAFLRSRNGVRQALEMAKCELREIRGESWGGEVWGATAVAEVDGHGDGVGQVVRTPRLYFWFAKQDHWVADVTREEILRRRGGRRTGFLYGDGQGKLGPGDGLQSEEYHRVRNRAPKILIDETERLVHAWCLTQSELVTRRVGGWLEELWDQNE</sequence>
<dbReference type="GO" id="GO:0005811">
    <property type="term" value="C:lipid droplet"/>
    <property type="evidence" value="ECO:0007669"/>
    <property type="project" value="InterPro"/>
</dbReference>
<feature type="compositionally biased region" description="Low complexity" evidence="2">
    <location>
        <begin position="255"/>
        <end position="292"/>
    </location>
</feature>
<dbReference type="GO" id="GO:0019915">
    <property type="term" value="P:lipid storage"/>
    <property type="evidence" value="ECO:0007669"/>
    <property type="project" value="InterPro"/>
</dbReference>
<name>A0A072PP46_9EURO</name>
<feature type="compositionally biased region" description="Gly residues" evidence="2">
    <location>
        <begin position="203"/>
        <end position="212"/>
    </location>
</feature>
<evidence type="ECO:0000313" key="3">
    <source>
        <dbReference type="EMBL" id="KEF61123.1"/>
    </source>
</evidence>
<dbReference type="VEuPathDB" id="FungiDB:A1O9_02688"/>
<dbReference type="InterPro" id="IPR019363">
    <property type="entry name" value="LDAH"/>
</dbReference>
<dbReference type="Pfam" id="PF10230">
    <property type="entry name" value="LIDHydrolase"/>
    <property type="match status" value="2"/>
</dbReference>
<gene>
    <name evidence="3" type="ORF">A1O9_02688</name>
</gene>
<dbReference type="RefSeq" id="XP_013263713.1">
    <property type="nucleotide sequence ID" value="XM_013408259.1"/>
</dbReference>
<evidence type="ECO:0000256" key="2">
    <source>
        <dbReference type="SAM" id="MobiDB-lite"/>
    </source>
</evidence>
<keyword evidence="1" id="KW-0378">Hydrolase</keyword>
<accession>A0A072PP46</accession>
<dbReference type="AlphaFoldDB" id="A0A072PP46"/>
<dbReference type="GO" id="GO:0016298">
    <property type="term" value="F:lipase activity"/>
    <property type="evidence" value="ECO:0007669"/>
    <property type="project" value="InterPro"/>
</dbReference>
<feature type="region of interest" description="Disordered" evidence="2">
    <location>
        <begin position="198"/>
        <end position="219"/>
    </location>
</feature>
<comment type="caution">
    <text evidence="3">The sequence shown here is derived from an EMBL/GenBank/DDBJ whole genome shotgun (WGS) entry which is preliminary data.</text>
</comment>
<keyword evidence="4" id="KW-1185">Reference proteome</keyword>
<dbReference type="EMBL" id="AMGV01000002">
    <property type="protein sequence ID" value="KEF61123.1"/>
    <property type="molecule type" value="Genomic_DNA"/>
</dbReference>
<evidence type="ECO:0000313" key="4">
    <source>
        <dbReference type="Proteomes" id="UP000027920"/>
    </source>
</evidence>
<evidence type="ECO:0000256" key="1">
    <source>
        <dbReference type="ARBA" id="ARBA00022801"/>
    </source>
</evidence>
<dbReference type="PANTHER" id="PTHR13390">
    <property type="entry name" value="LIPASE"/>
    <property type="match status" value="1"/>
</dbReference>
<organism evidence="3 4">
    <name type="scientific">Exophiala aquamarina CBS 119918</name>
    <dbReference type="NCBI Taxonomy" id="1182545"/>
    <lineage>
        <taxon>Eukaryota</taxon>
        <taxon>Fungi</taxon>
        <taxon>Dikarya</taxon>
        <taxon>Ascomycota</taxon>
        <taxon>Pezizomycotina</taxon>
        <taxon>Eurotiomycetes</taxon>
        <taxon>Chaetothyriomycetidae</taxon>
        <taxon>Chaetothyriales</taxon>
        <taxon>Herpotrichiellaceae</taxon>
        <taxon>Exophiala</taxon>
    </lineage>
</organism>
<protein>
    <submittedName>
        <fullName evidence="3">Uncharacterized protein</fullName>
    </submittedName>
</protein>
<dbReference type="OrthoDB" id="448051at2759"/>
<feature type="region of interest" description="Disordered" evidence="2">
    <location>
        <begin position="254"/>
        <end position="296"/>
    </location>
</feature>
<dbReference type="GeneID" id="25277629"/>
<dbReference type="Proteomes" id="UP000027920">
    <property type="component" value="Unassembled WGS sequence"/>
</dbReference>
<proteinExistence type="predicted"/>
<dbReference type="PANTHER" id="PTHR13390:SF0">
    <property type="entry name" value="LIPID DROPLET-ASSOCIATED HYDROLASE"/>
    <property type="match status" value="1"/>
</dbReference>
<reference evidence="3 4" key="1">
    <citation type="submission" date="2013-03" db="EMBL/GenBank/DDBJ databases">
        <title>The Genome Sequence of Exophiala aquamarina CBS 119918.</title>
        <authorList>
            <consortium name="The Broad Institute Genomics Platform"/>
            <person name="Cuomo C."/>
            <person name="de Hoog S."/>
            <person name="Gorbushina A."/>
            <person name="Walker B."/>
            <person name="Young S.K."/>
            <person name="Zeng Q."/>
            <person name="Gargeya S."/>
            <person name="Fitzgerald M."/>
            <person name="Haas B."/>
            <person name="Abouelleil A."/>
            <person name="Allen A.W."/>
            <person name="Alvarado L."/>
            <person name="Arachchi H.M."/>
            <person name="Berlin A.M."/>
            <person name="Chapman S.B."/>
            <person name="Gainer-Dewar J."/>
            <person name="Goldberg J."/>
            <person name="Griggs A."/>
            <person name="Gujja S."/>
            <person name="Hansen M."/>
            <person name="Howarth C."/>
            <person name="Imamovic A."/>
            <person name="Ireland A."/>
            <person name="Larimer J."/>
            <person name="McCowan C."/>
            <person name="Murphy C."/>
            <person name="Pearson M."/>
            <person name="Poon T.W."/>
            <person name="Priest M."/>
            <person name="Roberts A."/>
            <person name="Saif S."/>
            <person name="Shea T."/>
            <person name="Sisk P."/>
            <person name="Sykes S."/>
            <person name="Wortman J."/>
            <person name="Nusbaum C."/>
            <person name="Birren B."/>
        </authorList>
    </citation>
    <scope>NUCLEOTIDE SEQUENCE [LARGE SCALE GENOMIC DNA]</scope>
    <source>
        <strain evidence="3 4">CBS 119918</strain>
    </source>
</reference>
<dbReference type="STRING" id="1182545.A0A072PP46"/>